<feature type="region of interest" description="Disordered" evidence="2">
    <location>
        <begin position="256"/>
        <end position="288"/>
    </location>
</feature>
<evidence type="ECO:0000256" key="1">
    <source>
        <dbReference type="SAM" id="Coils"/>
    </source>
</evidence>
<accession>A0A7S0VWC9</accession>
<reference evidence="4" key="1">
    <citation type="submission" date="2021-01" db="EMBL/GenBank/DDBJ databases">
        <authorList>
            <person name="Corre E."/>
            <person name="Pelletier E."/>
            <person name="Niang G."/>
            <person name="Scheremetjew M."/>
            <person name="Finn R."/>
            <person name="Kale V."/>
            <person name="Holt S."/>
            <person name="Cochrane G."/>
            <person name="Meng A."/>
            <person name="Brown T."/>
            <person name="Cohen L."/>
        </authorList>
    </citation>
    <scope>NUCLEOTIDE SEQUENCE</scope>
    <source>
        <strain evidence="4">CCMP443</strain>
    </source>
</reference>
<dbReference type="InterPro" id="IPR036034">
    <property type="entry name" value="PDZ_sf"/>
</dbReference>
<gene>
    <name evidence="4" type="ORF">HTEP1355_LOCUS12481</name>
</gene>
<dbReference type="PROSITE" id="PS50106">
    <property type="entry name" value="PDZ"/>
    <property type="match status" value="1"/>
</dbReference>
<dbReference type="SUPFAM" id="SSF50156">
    <property type="entry name" value="PDZ domain-like"/>
    <property type="match status" value="1"/>
</dbReference>
<organism evidence="4">
    <name type="scientific">Hemiselmis tepida</name>
    <dbReference type="NCBI Taxonomy" id="464990"/>
    <lineage>
        <taxon>Eukaryota</taxon>
        <taxon>Cryptophyceae</taxon>
        <taxon>Cryptomonadales</taxon>
        <taxon>Hemiselmidaceae</taxon>
        <taxon>Hemiselmis</taxon>
    </lineage>
</organism>
<feature type="coiled-coil region" evidence="1">
    <location>
        <begin position="141"/>
        <end position="179"/>
    </location>
</feature>
<dbReference type="InterPro" id="IPR001478">
    <property type="entry name" value="PDZ"/>
</dbReference>
<name>A0A7S0VWC9_9CRYP</name>
<dbReference type="EMBL" id="HBFN01021444">
    <property type="protein sequence ID" value="CAD8798840.1"/>
    <property type="molecule type" value="Transcribed_RNA"/>
</dbReference>
<keyword evidence="1" id="KW-0175">Coiled coil</keyword>
<feature type="domain" description="PDZ" evidence="3">
    <location>
        <begin position="17"/>
        <end position="76"/>
    </location>
</feature>
<dbReference type="Gene3D" id="2.30.42.10">
    <property type="match status" value="1"/>
</dbReference>
<sequence>MSTKGGQDLYSSVRSNDSMMSRSMQGGPHMSGVGIFFQQEPDGKVYVKTIVSGGSAERDGRVRVGDVICGVDGRDVIGEPVSVLRSLLLGQEGGYVVLTFARAVEGGVEMETDAAGGTVIAKFDVELMRGSPEYLARLDASRRYEGELMDLRQQLKQALAEEKEIAEEVERVKRVLQLERGASARREKEIEDIRSAHQRETQALTEACRRAEQVRRDAVGRLMPVQTREGDMTEELARMKEKDRLRKEYVDELRKRHEEESGRLEAQLAKEQRSRREEQSARQEVERELAKSRAELKRESEHLRIISEQDRMHRDRTEMARRKFKELIDAMETVFGMGKEVEESAVALQNDFLGARVSLPREPLGESIAANNQQGEGRKDQNFFIA</sequence>
<dbReference type="Pfam" id="PF00595">
    <property type="entry name" value="PDZ"/>
    <property type="match status" value="1"/>
</dbReference>
<dbReference type="AlphaFoldDB" id="A0A7S0VWC9"/>
<evidence type="ECO:0000256" key="2">
    <source>
        <dbReference type="SAM" id="MobiDB-lite"/>
    </source>
</evidence>
<feature type="region of interest" description="Disordered" evidence="2">
    <location>
        <begin position="366"/>
        <end position="386"/>
    </location>
</feature>
<feature type="compositionally biased region" description="Basic and acidic residues" evidence="2">
    <location>
        <begin position="376"/>
        <end position="386"/>
    </location>
</feature>
<protein>
    <recommendedName>
        <fullName evidence="3">PDZ domain-containing protein</fullName>
    </recommendedName>
</protein>
<proteinExistence type="predicted"/>
<dbReference type="SMART" id="SM00228">
    <property type="entry name" value="PDZ"/>
    <property type="match status" value="1"/>
</dbReference>
<evidence type="ECO:0000313" key="4">
    <source>
        <dbReference type="EMBL" id="CAD8798840.1"/>
    </source>
</evidence>
<evidence type="ECO:0000259" key="3">
    <source>
        <dbReference type="PROSITE" id="PS50106"/>
    </source>
</evidence>